<keyword evidence="3" id="KW-0347">Helicase</keyword>
<reference evidence="8 9" key="1">
    <citation type="submission" date="2018-10" db="EMBL/GenBank/DDBJ databases">
        <title>A high-quality apple genome assembly.</title>
        <authorList>
            <person name="Hu J."/>
        </authorList>
    </citation>
    <scope>NUCLEOTIDE SEQUENCE [LARGE SCALE GENOMIC DNA]</scope>
    <source>
        <strain evidence="9">cv. HFTH1</strain>
        <tissue evidence="8">Young leaf</tissue>
    </source>
</reference>
<evidence type="ECO:0000256" key="6">
    <source>
        <dbReference type="SAM" id="Phobius"/>
    </source>
</evidence>
<keyword evidence="4" id="KW-0067">ATP-binding</keyword>
<keyword evidence="6" id="KW-0472">Membrane</keyword>
<dbReference type="EMBL" id="RDQH01000329">
    <property type="protein sequence ID" value="RXI03941.1"/>
    <property type="molecule type" value="Genomic_DNA"/>
</dbReference>
<dbReference type="STRING" id="3750.A0A498K8T6"/>
<feature type="transmembrane region" description="Helical" evidence="6">
    <location>
        <begin position="12"/>
        <end position="31"/>
    </location>
</feature>
<name>A0A498K8T6_MALDO</name>
<keyword evidence="6" id="KW-0812">Transmembrane</keyword>
<organism evidence="8 9">
    <name type="scientific">Malus domestica</name>
    <name type="common">Apple</name>
    <name type="synonym">Pyrus malus</name>
    <dbReference type="NCBI Taxonomy" id="3750"/>
    <lineage>
        <taxon>Eukaryota</taxon>
        <taxon>Viridiplantae</taxon>
        <taxon>Streptophyta</taxon>
        <taxon>Embryophyta</taxon>
        <taxon>Tracheophyta</taxon>
        <taxon>Spermatophyta</taxon>
        <taxon>Magnoliopsida</taxon>
        <taxon>eudicotyledons</taxon>
        <taxon>Gunneridae</taxon>
        <taxon>Pentapetalae</taxon>
        <taxon>rosids</taxon>
        <taxon>fabids</taxon>
        <taxon>Rosales</taxon>
        <taxon>Rosaceae</taxon>
        <taxon>Amygdaloideae</taxon>
        <taxon>Maleae</taxon>
        <taxon>Malus</taxon>
    </lineage>
</organism>
<evidence type="ECO:0000256" key="1">
    <source>
        <dbReference type="ARBA" id="ARBA00022741"/>
    </source>
</evidence>
<dbReference type="PROSITE" id="PS51195">
    <property type="entry name" value="Q_MOTIF"/>
    <property type="match status" value="1"/>
</dbReference>
<dbReference type="InterPro" id="IPR027417">
    <property type="entry name" value="P-loop_NTPase"/>
</dbReference>
<evidence type="ECO:0000313" key="9">
    <source>
        <dbReference type="Proteomes" id="UP000290289"/>
    </source>
</evidence>
<evidence type="ECO:0000256" key="5">
    <source>
        <dbReference type="PROSITE-ProRule" id="PRU00552"/>
    </source>
</evidence>
<sequence length="139" mass="15685">MTIVLGQEEVGWMLLVVVLWAVVVAWLSHHYGADAAQGTSNTAANEYRRQWRKITAQGGTSETQDHLKRKITTDGTSYTADKVEKYRQRRGVTLLGRNVPKSIRIFDDSGFPKKVIQEFSKPGFVRPTPIQAQVWPMAL</sequence>
<evidence type="ECO:0000256" key="2">
    <source>
        <dbReference type="ARBA" id="ARBA00022801"/>
    </source>
</evidence>
<gene>
    <name evidence="8" type="ORF">DVH24_038215</name>
</gene>
<accession>A0A498K8T6</accession>
<keyword evidence="2" id="KW-0378">Hydrolase</keyword>
<keyword evidence="1" id="KW-0547">Nucleotide-binding</keyword>
<dbReference type="AlphaFoldDB" id="A0A498K8T6"/>
<dbReference type="Gene3D" id="3.40.50.300">
    <property type="entry name" value="P-loop containing nucleotide triphosphate hydrolases"/>
    <property type="match status" value="1"/>
</dbReference>
<keyword evidence="9" id="KW-1185">Reference proteome</keyword>
<dbReference type="GO" id="GO:0005524">
    <property type="term" value="F:ATP binding"/>
    <property type="evidence" value="ECO:0007669"/>
    <property type="project" value="UniProtKB-KW"/>
</dbReference>
<dbReference type="GO" id="GO:0003724">
    <property type="term" value="F:RNA helicase activity"/>
    <property type="evidence" value="ECO:0007669"/>
    <property type="project" value="InterPro"/>
</dbReference>
<dbReference type="InterPro" id="IPR014014">
    <property type="entry name" value="RNA_helicase_DEAD_Q_motif"/>
</dbReference>
<feature type="short sequence motif" description="Q motif" evidence="5">
    <location>
        <begin position="104"/>
        <end position="132"/>
    </location>
</feature>
<protein>
    <recommendedName>
        <fullName evidence="7">DEAD-box RNA helicase Q domain-containing protein</fullName>
    </recommendedName>
</protein>
<keyword evidence="6" id="KW-1133">Transmembrane helix</keyword>
<dbReference type="GO" id="GO:0016787">
    <property type="term" value="F:hydrolase activity"/>
    <property type="evidence" value="ECO:0007669"/>
    <property type="project" value="UniProtKB-KW"/>
</dbReference>
<proteinExistence type="predicted"/>
<comment type="caution">
    <text evidence="8">The sequence shown here is derived from an EMBL/GenBank/DDBJ whole genome shotgun (WGS) entry which is preliminary data.</text>
</comment>
<evidence type="ECO:0000259" key="7">
    <source>
        <dbReference type="PROSITE" id="PS51195"/>
    </source>
</evidence>
<dbReference type="Proteomes" id="UP000290289">
    <property type="component" value="Chromosome 3"/>
</dbReference>
<evidence type="ECO:0000256" key="4">
    <source>
        <dbReference type="ARBA" id="ARBA00022840"/>
    </source>
</evidence>
<evidence type="ECO:0000256" key="3">
    <source>
        <dbReference type="ARBA" id="ARBA00022806"/>
    </source>
</evidence>
<evidence type="ECO:0000313" key="8">
    <source>
        <dbReference type="EMBL" id="RXI03941.1"/>
    </source>
</evidence>
<feature type="domain" description="DEAD-box RNA helicase Q" evidence="7">
    <location>
        <begin position="104"/>
        <end position="132"/>
    </location>
</feature>